<comment type="similarity">
    <text evidence="1">Belongs to the Fur family.</text>
</comment>
<dbReference type="RefSeq" id="WP_249514234.1">
    <property type="nucleotide sequence ID" value="NZ_CP093366.1"/>
</dbReference>
<dbReference type="SUPFAM" id="SSF46785">
    <property type="entry name" value="Winged helix' DNA-binding domain"/>
    <property type="match status" value="1"/>
</dbReference>
<dbReference type="PANTHER" id="PTHR33202">
    <property type="entry name" value="ZINC UPTAKE REGULATION PROTEIN"/>
    <property type="match status" value="1"/>
</dbReference>
<dbReference type="Proteomes" id="UP000831495">
    <property type="component" value="Chromosome"/>
</dbReference>
<protein>
    <submittedName>
        <fullName evidence="7">Transcriptional repressor</fullName>
    </submittedName>
</protein>
<dbReference type="InterPro" id="IPR002481">
    <property type="entry name" value="FUR"/>
</dbReference>
<accession>A0ABY4P8V9</accession>
<dbReference type="Gene3D" id="3.30.1490.190">
    <property type="match status" value="1"/>
</dbReference>
<keyword evidence="2" id="KW-0678">Repressor</keyword>
<gene>
    <name evidence="7" type="ORF">MOO45_07195</name>
</gene>
<keyword evidence="4" id="KW-0805">Transcription regulation</keyword>
<proteinExistence type="inferred from homology"/>
<organism evidence="7 8">
    <name type="scientific">Bombilactobacillus folatiphilus</name>
    <dbReference type="NCBI Taxonomy" id="2923362"/>
    <lineage>
        <taxon>Bacteria</taxon>
        <taxon>Bacillati</taxon>
        <taxon>Bacillota</taxon>
        <taxon>Bacilli</taxon>
        <taxon>Lactobacillales</taxon>
        <taxon>Lactobacillaceae</taxon>
        <taxon>Bombilactobacillus</taxon>
    </lineage>
</organism>
<evidence type="ECO:0000256" key="6">
    <source>
        <dbReference type="ARBA" id="ARBA00023163"/>
    </source>
</evidence>
<reference evidence="7" key="1">
    <citation type="journal article" date="2022" name="Int. J. Syst. Evol. Microbiol.">
        <title>Apilactobacillus apisilvae sp. nov., Nicolia spurrieriana gen. nov. sp. nov., Bombilactobacillus folatiphilus sp. nov. and Bombilactobacillus thymidiniphilus sp. nov., four new lactic acid bacterial isolates from stingless bees Tetragonula carbonaria and Austroplebeia australis.</title>
        <authorList>
            <person name="Oliphant S.A."/>
            <person name="Watson-Haigh N.S."/>
            <person name="Sumby K.M."/>
            <person name="Gardner J."/>
            <person name="Groom S."/>
            <person name="Jiranek V."/>
        </authorList>
    </citation>
    <scope>NUCLEOTIDE SEQUENCE</scope>
    <source>
        <strain evidence="7">SG4_D2</strain>
    </source>
</reference>
<dbReference type="PANTHER" id="PTHR33202:SF8">
    <property type="entry name" value="PEROXIDE-RESPONSIVE REPRESSOR PERR"/>
    <property type="match status" value="1"/>
</dbReference>
<evidence type="ECO:0000256" key="1">
    <source>
        <dbReference type="ARBA" id="ARBA00007957"/>
    </source>
</evidence>
<keyword evidence="5" id="KW-0238">DNA-binding</keyword>
<evidence type="ECO:0000313" key="8">
    <source>
        <dbReference type="Proteomes" id="UP000831495"/>
    </source>
</evidence>
<dbReference type="Pfam" id="PF01475">
    <property type="entry name" value="FUR"/>
    <property type="match status" value="1"/>
</dbReference>
<dbReference type="InterPro" id="IPR043135">
    <property type="entry name" value="Fur_C"/>
</dbReference>
<evidence type="ECO:0000256" key="5">
    <source>
        <dbReference type="ARBA" id="ARBA00023125"/>
    </source>
</evidence>
<dbReference type="InterPro" id="IPR036388">
    <property type="entry name" value="WH-like_DNA-bd_sf"/>
</dbReference>
<evidence type="ECO:0000256" key="4">
    <source>
        <dbReference type="ARBA" id="ARBA00023015"/>
    </source>
</evidence>
<dbReference type="Gene3D" id="1.10.10.10">
    <property type="entry name" value="Winged helix-like DNA-binding domain superfamily/Winged helix DNA-binding domain"/>
    <property type="match status" value="1"/>
</dbReference>
<keyword evidence="3" id="KW-0862">Zinc</keyword>
<evidence type="ECO:0000313" key="7">
    <source>
        <dbReference type="EMBL" id="UQS81966.1"/>
    </source>
</evidence>
<evidence type="ECO:0000256" key="3">
    <source>
        <dbReference type="ARBA" id="ARBA00022833"/>
    </source>
</evidence>
<dbReference type="EMBL" id="CP093366">
    <property type="protein sequence ID" value="UQS81966.1"/>
    <property type="molecule type" value="Genomic_DNA"/>
</dbReference>
<sequence>MDQLQLAFQILQTHHFKLTKQRRSLLAYLVQYSNYYIALSQLDQHLRATYPTMSHETIYRNVKEMQHLDIVETKMFNNGLRVKFQCDFTTKEHSHFICQLCGRATEIPLPDFHKALDQLKNAQIDSYHVEVLGICEHCQTKN</sequence>
<evidence type="ECO:0000256" key="2">
    <source>
        <dbReference type="ARBA" id="ARBA00022491"/>
    </source>
</evidence>
<dbReference type="InterPro" id="IPR036390">
    <property type="entry name" value="WH_DNA-bd_sf"/>
</dbReference>
<keyword evidence="8" id="KW-1185">Reference proteome</keyword>
<keyword evidence="6" id="KW-0804">Transcription</keyword>
<name>A0ABY4P8V9_9LACO</name>